<accession>A0A7W7CEV7</accession>
<name>A0A7W7CEV7_9PSEU</name>
<proteinExistence type="predicted"/>
<dbReference type="Proteomes" id="UP000533598">
    <property type="component" value="Unassembled WGS sequence"/>
</dbReference>
<evidence type="ECO:0000313" key="1">
    <source>
        <dbReference type="EMBL" id="MBB4679712.1"/>
    </source>
</evidence>
<dbReference type="AlphaFoldDB" id="A0A7W7CEV7"/>
<dbReference type="RefSeq" id="WP_185005427.1">
    <property type="nucleotide sequence ID" value="NZ_BAAAUI010000001.1"/>
</dbReference>
<sequence>MATSRLAVKTIVAQVNVAGGAFVITGDRPVPIEQAARPDVLEGPGREGG</sequence>
<organism evidence="1 2">
    <name type="scientific">Crossiella cryophila</name>
    <dbReference type="NCBI Taxonomy" id="43355"/>
    <lineage>
        <taxon>Bacteria</taxon>
        <taxon>Bacillati</taxon>
        <taxon>Actinomycetota</taxon>
        <taxon>Actinomycetes</taxon>
        <taxon>Pseudonocardiales</taxon>
        <taxon>Pseudonocardiaceae</taxon>
        <taxon>Crossiella</taxon>
    </lineage>
</organism>
<keyword evidence="2" id="KW-1185">Reference proteome</keyword>
<comment type="caution">
    <text evidence="1">The sequence shown here is derived from an EMBL/GenBank/DDBJ whole genome shotgun (WGS) entry which is preliminary data.</text>
</comment>
<evidence type="ECO:0000313" key="2">
    <source>
        <dbReference type="Proteomes" id="UP000533598"/>
    </source>
</evidence>
<reference evidence="1 2" key="1">
    <citation type="submission" date="2020-08" db="EMBL/GenBank/DDBJ databases">
        <title>Sequencing the genomes of 1000 actinobacteria strains.</title>
        <authorList>
            <person name="Klenk H.-P."/>
        </authorList>
    </citation>
    <scope>NUCLEOTIDE SEQUENCE [LARGE SCALE GENOMIC DNA]</scope>
    <source>
        <strain evidence="1 2">DSM 44230</strain>
    </source>
</reference>
<dbReference type="EMBL" id="JACHMH010000001">
    <property type="protein sequence ID" value="MBB4679712.1"/>
    <property type="molecule type" value="Genomic_DNA"/>
</dbReference>
<protein>
    <submittedName>
        <fullName evidence="1">Uncharacterized protein</fullName>
    </submittedName>
</protein>
<gene>
    <name evidence="1" type="ORF">HNR67_005830</name>
</gene>